<dbReference type="OrthoDB" id="2425974at2759"/>
<dbReference type="AlphaFoldDB" id="A0A9N8W3B5"/>
<proteinExistence type="predicted"/>
<accession>A0A9N8W3B5</accession>
<name>A0A9N8W3B5_9GLOM</name>
<organism evidence="1 2">
    <name type="scientific">Dentiscutata erythropus</name>
    <dbReference type="NCBI Taxonomy" id="1348616"/>
    <lineage>
        <taxon>Eukaryota</taxon>
        <taxon>Fungi</taxon>
        <taxon>Fungi incertae sedis</taxon>
        <taxon>Mucoromycota</taxon>
        <taxon>Glomeromycotina</taxon>
        <taxon>Glomeromycetes</taxon>
        <taxon>Diversisporales</taxon>
        <taxon>Gigasporaceae</taxon>
        <taxon>Dentiscutata</taxon>
    </lineage>
</organism>
<dbReference type="Proteomes" id="UP000789405">
    <property type="component" value="Unassembled WGS sequence"/>
</dbReference>
<protein>
    <submittedName>
        <fullName evidence="1">6822_t:CDS:1</fullName>
    </submittedName>
</protein>
<feature type="non-terminal residue" evidence="1">
    <location>
        <position position="128"/>
    </location>
</feature>
<gene>
    <name evidence="1" type="ORF">DERYTH_LOCUS1440</name>
</gene>
<comment type="caution">
    <text evidence="1">The sequence shown here is derived from an EMBL/GenBank/DDBJ whole genome shotgun (WGS) entry which is preliminary data.</text>
</comment>
<evidence type="ECO:0000313" key="2">
    <source>
        <dbReference type="Proteomes" id="UP000789405"/>
    </source>
</evidence>
<sequence length="128" mass="14656">MASDVNKQMNQLISIRGSDTYQASIHTSITQKQEYIYSFGVAKSKLKFALANGLVDEFVELIEEFIENNTGVDINKRMTINVTRIKNLKKLKHKECPKILKPIPSIQDLNTEQLNEKQNIEKSSKNIM</sequence>
<dbReference type="EMBL" id="CAJVPY010000401">
    <property type="protein sequence ID" value="CAG8470644.1"/>
    <property type="molecule type" value="Genomic_DNA"/>
</dbReference>
<evidence type="ECO:0000313" key="1">
    <source>
        <dbReference type="EMBL" id="CAG8470644.1"/>
    </source>
</evidence>
<keyword evidence="2" id="KW-1185">Reference proteome</keyword>
<reference evidence="1" key="1">
    <citation type="submission" date="2021-06" db="EMBL/GenBank/DDBJ databases">
        <authorList>
            <person name="Kallberg Y."/>
            <person name="Tangrot J."/>
            <person name="Rosling A."/>
        </authorList>
    </citation>
    <scope>NUCLEOTIDE SEQUENCE</scope>
    <source>
        <strain evidence="1">MA453B</strain>
    </source>
</reference>